<name>A0ABV9T507_9BACT</name>
<dbReference type="RefSeq" id="WP_377066529.1">
    <property type="nucleotide sequence ID" value="NZ_JBHSJJ010000011.1"/>
</dbReference>
<sequence length="321" mass="36409">MQDIKTILFDNGDKMPMLGLGTWKSAPGEVYNAVLWALEAGYRHIDCAAVYQNEKEIGSALHTAFKKGLVKREEIFITSKLWNNAHEEHRVKTGLAQTLKDLQLDYLDLYLIHWPVSVKSNVLFPKKKEDYFSYEEVPLSATWRGMEKLKQEGLTRHIGVSNFNIANLKTIMADCNIKPEMNQIEVHPFLPQDDLLAFCLDNGIYITAYSPLGSSDRPANRKRADEPKLMENPVIREIATKHGVSPAQVLIAWSLNRDTAVIPKSANKDRIKQNLEAANLRLDDTDMRQIGDIDGSYRFIDGVFFTGIEGAPYKPGDLWEE</sequence>
<dbReference type="PROSITE" id="PS00062">
    <property type="entry name" value="ALDOKETO_REDUCTASE_2"/>
    <property type="match status" value="1"/>
</dbReference>
<dbReference type="PRINTS" id="PR00069">
    <property type="entry name" value="ALDKETRDTASE"/>
</dbReference>
<dbReference type="InterPro" id="IPR036812">
    <property type="entry name" value="NAD(P)_OxRdtase_dom_sf"/>
</dbReference>
<evidence type="ECO:0000313" key="3">
    <source>
        <dbReference type="Proteomes" id="UP001595818"/>
    </source>
</evidence>
<organism evidence="2 3">
    <name type="scientific">Negadavirga shengliensis</name>
    <dbReference type="NCBI Taxonomy" id="1389218"/>
    <lineage>
        <taxon>Bacteria</taxon>
        <taxon>Pseudomonadati</taxon>
        <taxon>Bacteroidota</taxon>
        <taxon>Cytophagia</taxon>
        <taxon>Cytophagales</taxon>
        <taxon>Cyclobacteriaceae</taxon>
        <taxon>Negadavirga</taxon>
    </lineage>
</organism>
<evidence type="ECO:0000259" key="1">
    <source>
        <dbReference type="Pfam" id="PF00248"/>
    </source>
</evidence>
<dbReference type="Pfam" id="PF00248">
    <property type="entry name" value="Aldo_ket_red"/>
    <property type="match status" value="1"/>
</dbReference>
<feature type="domain" description="NADP-dependent oxidoreductase" evidence="1">
    <location>
        <begin position="18"/>
        <end position="292"/>
    </location>
</feature>
<dbReference type="SUPFAM" id="SSF51430">
    <property type="entry name" value="NAD(P)-linked oxidoreductase"/>
    <property type="match status" value="1"/>
</dbReference>
<dbReference type="InterPro" id="IPR018170">
    <property type="entry name" value="Aldo/ket_reductase_CS"/>
</dbReference>
<accession>A0ABV9T507</accession>
<evidence type="ECO:0000313" key="2">
    <source>
        <dbReference type="EMBL" id="MFC4873557.1"/>
    </source>
</evidence>
<reference evidence="3" key="1">
    <citation type="journal article" date="2019" name="Int. J. Syst. Evol. Microbiol.">
        <title>The Global Catalogue of Microorganisms (GCM) 10K type strain sequencing project: providing services to taxonomists for standard genome sequencing and annotation.</title>
        <authorList>
            <consortium name="The Broad Institute Genomics Platform"/>
            <consortium name="The Broad Institute Genome Sequencing Center for Infectious Disease"/>
            <person name="Wu L."/>
            <person name="Ma J."/>
        </authorList>
    </citation>
    <scope>NUCLEOTIDE SEQUENCE [LARGE SCALE GENOMIC DNA]</scope>
    <source>
        <strain evidence="3">CGMCC 4.7466</strain>
    </source>
</reference>
<dbReference type="InterPro" id="IPR020471">
    <property type="entry name" value="AKR"/>
</dbReference>
<dbReference type="Gene3D" id="3.20.20.100">
    <property type="entry name" value="NADP-dependent oxidoreductase domain"/>
    <property type="match status" value="1"/>
</dbReference>
<dbReference type="PROSITE" id="PS00063">
    <property type="entry name" value="ALDOKETO_REDUCTASE_3"/>
    <property type="match status" value="1"/>
</dbReference>
<proteinExistence type="predicted"/>
<dbReference type="PANTHER" id="PTHR11732">
    <property type="entry name" value="ALDO/KETO REDUCTASE"/>
    <property type="match status" value="1"/>
</dbReference>
<comment type="caution">
    <text evidence="2">The sequence shown here is derived from an EMBL/GenBank/DDBJ whole genome shotgun (WGS) entry which is preliminary data.</text>
</comment>
<dbReference type="EMBL" id="JBHSJJ010000011">
    <property type="protein sequence ID" value="MFC4873557.1"/>
    <property type="molecule type" value="Genomic_DNA"/>
</dbReference>
<dbReference type="PROSITE" id="PS00798">
    <property type="entry name" value="ALDOKETO_REDUCTASE_1"/>
    <property type="match status" value="1"/>
</dbReference>
<dbReference type="InterPro" id="IPR023210">
    <property type="entry name" value="NADP_OxRdtase_dom"/>
</dbReference>
<keyword evidence="3" id="KW-1185">Reference proteome</keyword>
<dbReference type="PIRSF" id="PIRSF000097">
    <property type="entry name" value="AKR"/>
    <property type="match status" value="1"/>
</dbReference>
<dbReference type="Proteomes" id="UP001595818">
    <property type="component" value="Unassembled WGS sequence"/>
</dbReference>
<protein>
    <submittedName>
        <fullName evidence="2">Aldo/keto reductase</fullName>
    </submittedName>
</protein>
<gene>
    <name evidence="2" type="ORF">ACFPFU_17780</name>
</gene>